<feature type="domain" description="Lipoyl-binding" evidence="5">
    <location>
        <begin position="18"/>
        <end position="100"/>
    </location>
</feature>
<evidence type="ECO:0000259" key="5">
    <source>
        <dbReference type="PROSITE" id="PS50968"/>
    </source>
</evidence>
<comment type="subunit">
    <text evidence="3">The glycine cleavage system is composed of four proteins: P, T, L and H.</text>
</comment>
<dbReference type="OrthoDB" id="9796712at2"/>
<gene>
    <name evidence="3 6" type="primary">gcvH</name>
    <name evidence="6" type="ORF">EXM22_02685</name>
</gene>
<keyword evidence="2 3" id="KW-0450">Lipoyl</keyword>
<evidence type="ECO:0000313" key="6">
    <source>
        <dbReference type="EMBL" id="QEN06950.1"/>
    </source>
</evidence>
<dbReference type="Gene3D" id="2.40.50.100">
    <property type="match status" value="1"/>
</dbReference>
<dbReference type="GO" id="GO:0005737">
    <property type="term" value="C:cytoplasm"/>
    <property type="evidence" value="ECO:0007669"/>
    <property type="project" value="TreeGrafter"/>
</dbReference>
<comment type="cofactor">
    <cofactor evidence="3">
        <name>(R)-lipoate</name>
        <dbReference type="ChEBI" id="CHEBI:83088"/>
    </cofactor>
    <text evidence="3">Binds 1 lipoyl cofactor covalently.</text>
</comment>
<dbReference type="PROSITE" id="PS00189">
    <property type="entry name" value="LIPOYL"/>
    <property type="match status" value="1"/>
</dbReference>
<reference evidence="6 7" key="1">
    <citation type="submission" date="2019-02" db="EMBL/GenBank/DDBJ databases">
        <title>Complete Genome Sequence and Methylome Analysis of free living Spirochaetas.</title>
        <authorList>
            <person name="Fomenkov A."/>
            <person name="Dubinina G."/>
            <person name="Leshcheva N."/>
            <person name="Mikheeva N."/>
            <person name="Grabovich M."/>
            <person name="Vincze T."/>
            <person name="Roberts R.J."/>
        </authorList>
    </citation>
    <scope>NUCLEOTIDE SEQUENCE [LARGE SCALE GENOMIC DNA]</scope>
    <source>
        <strain evidence="6 7">K2</strain>
    </source>
</reference>
<evidence type="ECO:0000256" key="4">
    <source>
        <dbReference type="PIRSR" id="PIRSR617453-50"/>
    </source>
</evidence>
<dbReference type="AlphaFoldDB" id="A0A5C1QIT3"/>
<dbReference type="EMBL" id="CP036150">
    <property type="protein sequence ID" value="QEN06950.1"/>
    <property type="molecule type" value="Genomic_DNA"/>
</dbReference>
<organism evidence="6 7">
    <name type="scientific">Oceanispirochaeta crateris</name>
    <dbReference type="NCBI Taxonomy" id="2518645"/>
    <lineage>
        <taxon>Bacteria</taxon>
        <taxon>Pseudomonadati</taxon>
        <taxon>Spirochaetota</taxon>
        <taxon>Spirochaetia</taxon>
        <taxon>Spirochaetales</taxon>
        <taxon>Spirochaetaceae</taxon>
        <taxon>Oceanispirochaeta</taxon>
    </lineage>
</organism>
<keyword evidence="7" id="KW-1185">Reference proteome</keyword>
<dbReference type="InterPro" id="IPR000089">
    <property type="entry name" value="Biotin_lipoyl"/>
</dbReference>
<evidence type="ECO:0000313" key="7">
    <source>
        <dbReference type="Proteomes" id="UP000324209"/>
    </source>
</evidence>
<dbReference type="GO" id="GO:0009249">
    <property type="term" value="P:protein lipoylation"/>
    <property type="evidence" value="ECO:0007669"/>
    <property type="project" value="TreeGrafter"/>
</dbReference>
<dbReference type="Proteomes" id="UP000324209">
    <property type="component" value="Chromosome"/>
</dbReference>
<accession>A0A5C1QIT3</accession>
<comment type="function">
    <text evidence="3">The glycine cleavage system catalyzes the degradation of glycine. The H protein shuttles the methylamine group of glycine from the P protein to the T protein.</text>
</comment>
<dbReference type="InterPro" id="IPR033753">
    <property type="entry name" value="GCV_H/Fam206"/>
</dbReference>
<comment type="similarity">
    <text evidence="1 3">Belongs to the GcvH family.</text>
</comment>
<dbReference type="GO" id="GO:0019464">
    <property type="term" value="P:glycine decarboxylation via glycine cleavage system"/>
    <property type="evidence" value="ECO:0007669"/>
    <property type="project" value="UniProtKB-UniRule"/>
</dbReference>
<proteinExistence type="inferred from homology"/>
<dbReference type="NCBIfam" id="NF002270">
    <property type="entry name" value="PRK01202.1"/>
    <property type="match status" value="1"/>
</dbReference>
<dbReference type="PROSITE" id="PS50968">
    <property type="entry name" value="BIOTINYL_LIPOYL"/>
    <property type="match status" value="1"/>
</dbReference>
<dbReference type="CDD" id="cd06848">
    <property type="entry name" value="GCS_H"/>
    <property type="match status" value="1"/>
</dbReference>
<dbReference type="InterPro" id="IPR017453">
    <property type="entry name" value="GCV_H_sub"/>
</dbReference>
<dbReference type="GO" id="GO:0005960">
    <property type="term" value="C:glycine cleavage complex"/>
    <property type="evidence" value="ECO:0007669"/>
    <property type="project" value="InterPro"/>
</dbReference>
<dbReference type="InterPro" id="IPR003016">
    <property type="entry name" value="2-oxoA_DH_lipoyl-BS"/>
</dbReference>
<feature type="modified residue" description="N6-lipoyllysine" evidence="3 4">
    <location>
        <position position="59"/>
    </location>
</feature>
<dbReference type="SUPFAM" id="SSF51230">
    <property type="entry name" value="Single hybrid motif"/>
    <property type="match status" value="1"/>
</dbReference>
<dbReference type="InterPro" id="IPR002930">
    <property type="entry name" value="GCV_H"/>
</dbReference>
<evidence type="ECO:0000256" key="2">
    <source>
        <dbReference type="ARBA" id="ARBA00022823"/>
    </source>
</evidence>
<dbReference type="NCBIfam" id="TIGR00527">
    <property type="entry name" value="gcvH"/>
    <property type="match status" value="1"/>
</dbReference>
<dbReference type="HAMAP" id="MF_00272">
    <property type="entry name" value="GcvH"/>
    <property type="match status" value="1"/>
</dbReference>
<dbReference type="KEGG" id="ock:EXM22_02685"/>
<dbReference type="RefSeq" id="WP_149485032.1">
    <property type="nucleotide sequence ID" value="NZ_CP036150.1"/>
</dbReference>
<dbReference type="PANTHER" id="PTHR11715">
    <property type="entry name" value="GLYCINE CLEAVAGE SYSTEM H PROTEIN"/>
    <property type="match status" value="1"/>
</dbReference>
<sequence length="124" mass="13666">MEIRYAKTHEWAGKDGDLYVCGLSEYAQDKVGDVVFVELPESGAEVEQNAPFGVIESVKAANDLFSPLNGVVAEINSALEDEPELVNSSPLKDGWICKIKSDDQSFSALMSEDEYKEFLKGQDE</sequence>
<evidence type="ECO:0000256" key="3">
    <source>
        <dbReference type="HAMAP-Rule" id="MF_00272"/>
    </source>
</evidence>
<name>A0A5C1QIT3_9SPIO</name>
<dbReference type="InterPro" id="IPR011053">
    <property type="entry name" value="Single_hybrid_motif"/>
</dbReference>
<protein>
    <recommendedName>
        <fullName evidence="3">Glycine cleavage system H protein</fullName>
    </recommendedName>
</protein>
<evidence type="ECO:0000256" key="1">
    <source>
        <dbReference type="ARBA" id="ARBA00009249"/>
    </source>
</evidence>
<dbReference type="Pfam" id="PF01597">
    <property type="entry name" value="GCV_H"/>
    <property type="match status" value="1"/>
</dbReference>
<dbReference type="PANTHER" id="PTHR11715:SF3">
    <property type="entry name" value="GLYCINE CLEAVAGE SYSTEM H PROTEIN-RELATED"/>
    <property type="match status" value="1"/>
</dbReference>